<organism evidence="9 10">
    <name type="scientific">Knufia fluminis</name>
    <dbReference type="NCBI Taxonomy" id="191047"/>
    <lineage>
        <taxon>Eukaryota</taxon>
        <taxon>Fungi</taxon>
        <taxon>Dikarya</taxon>
        <taxon>Ascomycota</taxon>
        <taxon>Pezizomycotina</taxon>
        <taxon>Eurotiomycetes</taxon>
        <taxon>Chaetothyriomycetidae</taxon>
        <taxon>Chaetothyriales</taxon>
        <taxon>Trichomeriaceae</taxon>
        <taxon>Knufia</taxon>
    </lineage>
</organism>
<feature type="transmembrane region" description="Helical" evidence="8">
    <location>
        <begin position="90"/>
        <end position="107"/>
    </location>
</feature>
<dbReference type="PANTHER" id="PTHR13505:SF7">
    <property type="entry name" value="TRANSMEMBRANE PROTEIN 208"/>
    <property type="match status" value="1"/>
</dbReference>
<dbReference type="GO" id="GO:0005773">
    <property type="term" value="C:vacuole"/>
    <property type="evidence" value="ECO:0007669"/>
    <property type="project" value="GOC"/>
</dbReference>
<keyword evidence="3 8" id="KW-0812">Transmembrane</keyword>
<dbReference type="EMBL" id="JAKLMC020000004">
    <property type="protein sequence ID" value="KAK5956570.1"/>
    <property type="molecule type" value="Genomic_DNA"/>
</dbReference>
<comment type="subcellular location">
    <subcellularLocation>
        <location evidence="1">Endoplasmic reticulum membrane</location>
        <topology evidence="1">Multi-pass membrane protein</topology>
    </subcellularLocation>
</comment>
<evidence type="ECO:0000256" key="3">
    <source>
        <dbReference type="ARBA" id="ARBA00022692"/>
    </source>
</evidence>
<keyword evidence="6 8" id="KW-0472">Membrane</keyword>
<dbReference type="GO" id="GO:0006624">
    <property type="term" value="P:vacuolar protein processing"/>
    <property type="evidence" value="ECO:0007669"/>
    <property type="project" value="TreeGrafter"/>
</dbReference>
<dbReference type="PANTHER" id="PTHR13505">
    <property type="entry name" value="TRANSMEMBRANE PROTEIN 208"/>
    <property type="match status" value="1"/>
</dbReference>
<name>A0AAN8IB66_9EURO</name>
<keyword evidence="10" id="KW-1185">Reference proteome</keyword>
<protein>
    <recommendedName>
        <fullName evidence="11">DUF788 domain-containing protein</fullName>
    </recommendedName>
</protein>
<dbReference type="Proteomes" id="UP001316803">
    <property type="component" value="Unassembled WGS sequence"/>
</dbReference>
<evidence type="ECO:0000256" key="7">
    <source>
        <dbReference type="SAM" id="MobiDB-lite"/>
    </source>
</evidence>
<evidence type="ECO:0000256" key="8">
    <source>
        <dbReference type="SAM" id="Phobius"/>
    </source>
</evidence>
<comment type="similarity">
    <text evidence="2">Belongs to the TMEM208 family.</text>
</comment>
<evidence type="ECO:0000313" key="9">
    <source>
        <dbReference type="EMBL" id="KAK5956570.1"/>
    </source>
</evidence>
<keyword evidence="5 8" id="KW-1133">Transmembrane helix</keyword>
<evidence type="ECO:0000256" key="2">
    <source>
        <dbReference type="ARBA" id="ARBA00009950"/>
    </source>
</evidence>
<reference evidence="9 10" key="1">
    <citation type="submission" date="2022-12" db="EMBL/GenBank/DDBJ databases">
        <title>Genomic features and morphological characterization of a novel Knufia sp. strain isolated from spacecraft assembly facility.</title>
        <authorList>
            <person name="Teixeira M."/>
            <person name="Chander A.M."/>
            <person name="Stajich J.E."/>
            <person name="Venkateswaran K."/>
        </authorList>
    </citation>
    <scope>NUCLEOTIDE SEQUENCE [LARGE SCALE GENOMIC DNA]</scope>
    <source>
        <strain evidence="9 10">FJI-L2-BK-P2</strain>
    </source>
</reference>
<evidence type="ECO:0000256" key="4">
    <source>
        <dbReference type="ARBA" id="ARBA00022824"/>
    </source>
</evidence>
<sequence length="174" mass="19446">MAQKSAKSLAVRNSARLKQTHLITLIVHLVFLLLAFTLRRSLKLTPYLALSAPALALEYWLESIARPRYDAQGNLRKAGEDLDAPGLTEFFWDMIYWTWINLVVVMIMGNRAWWAYLVVPAYAGYAAFTTARGVKGMFGGMAGAAGEGDTSAQAQSKRQQKMEARGGQQKVRYR</sequence>
<dbReference type="Pfam" id="PF05620">
    <property type="entry name" value="TMEM208_SND2"/>
    <property type="match status" value="1"/>
</dbReference>
<keyword evidence="4" id="KW-0256">Endoplasmic reticulum</keyword>
<evidence type="ECO:0000256" key="5">
    <source>
        <dbReference type="ARBA" id="ARBA00022989"/>
    </source>
</evidence>
<gene>
    <name evidence="9" type="ORF">OHC33_002055</name>
</gene>
<evidence type="ECO:0008006" key="11">
    <source>
        <dbReference type="Google" id="ProtNLM"/>
    </source>
</evidence>
<evidence type="ECO:0000256" key="1">
    <source>
        <dbReference type="ARBA" id="ARBA00004477"/>
    </source>
</evidence>
<accession>A0AAN8IB66</accession>
<feature type="region of interest" description="Disordered" evidence="7">
    <location>
        <begin position="149"/>
        <end position="174"/>
    </location>
</feature>
<comment type="caution">
    <text evidence="9">The sequence shown here is derived from an EMBL/GenBank/DDBJ whole genome shotgun (WGS) entry which is preliminary data.</text>
</comment>
<dbReference type="AlphaFoldDB" id="A0AAN8IB66"/>
<evidence type="ECO:0000256" key="6">
    <source>
        <dbReference type="ARBA" id="ARBA00023136"/>
    </source>
</evidence>
<proteinExistence type="inferred from homology"/>
<dbReference type="GO" id="GO:0005789">
    <property type="term" value="C:endoplasmic reticulum membrane"/>
    <property type="evidence" value="ECO:0007669"/>
    <property type="project" value="UniProtKB-SubCell"/>
</dbReference>
<evidence type="ECO:0000313" key="10">
    <source>
        <dbReference type="Proteomes" id="UP001316803"/>
    </source>
</evidence>
<dbReference type="InterPro" id="IPR008506">
    <property type="entry name" value="SND2/TMEM208"/>
</dbReference>
<feature type="transmembrane region" description="Helical" evidence="8">
    <location>
        <begin position="21"/>
        <end position="38"/>
    </location>
</feature>